<evidence type="ECO:0000313" key="11">
    <source>
        <dbReference type="EMBL" id="PJI85507.1"/>
    </source>
</evidence>
<evidence type="ECO:0000313" key="12">
    <source>
        <dbReference type="Proteomes" id="UP000231586"/>
    </source>
</evidence>
<evidence type="ECO:0000256" key="5">
    <source>
        <dbReference type="ARBA" id="ARBA00022692"/>
    </source>
</evidence>
<keyword evidence="4" id="KW-1003">Cell membrane</keyword>
<keyword evidence="3" id="KW-0813">Transport</keyword>
<feature type="transmembrane region" description="Helical" evidence="10">
    <location>
        <begin position="381"/>
        <end position="401"/>
    </location>
</feature>
<evidence type="ECO:0000256" key="8">
    <source>
        <dbReference type="ARBA" id="ARBA00023136"/>
    </source>
</evidence>
<dbReference type="InterPro" id="IPR002293">
    <property type="entry name" value="AA/rel_permease1"/>
</dbReference>
<feature type="transmembrane region" description="Helical" evidence="10">
    <location>
        <begin position="180"/>
        <end position="202"/>
    </location>
</feature>
<dbReference type="EMBL" id="PGTZ01000012">
    <property type="protein sequence ID" value="PJI85507.1"/>
    <property type="molecule type" value="Genomic_DNA"/>
</dbReference>
<feature type="transmembrane region" description="Helical" evidence="10">
    <location>
        <begin position="34"/>
        <end position="52"/>
    </location>
</feature>
<accession>A0A2M8W3L6</accession>
<gene>
    <name evidence="11" type="ORF">CLV34_3021</name>
</gene>
<feature type="transmembrane region" description="Helical" evidence="10">
    <location>
        <begin position="252"/>
        <end position="275"/>
    </location>
</feature>
<evidence type="ECO:0000256" key="7">
    <source>
        <dbReference type="ARBA" id="ARBA00022989"/>
    </source>
</evidence>
<feature type="transmembrane region" description="Helical" evidence="10">
    <location>
        <begin position="106"/>
        <end position="127"/>
    </location>
</feature>
<dbReference type="PANTHER" id="PTHR42770:SF4">
    <property type="entry name" value="ARGININE_ORNITHINE ANTIPORTER-RELATED"/>
    <property type="match status" value="1"/>
</dbReference>
<feature type="transmembrane region" description="Helical" evidence="10">
    <location>
        <begin position="64"/>
        <end position="85"/>
    </location>
</feature>
<dbReference type="GO" id="GO:0006865">
    <property type="term" value="P:amino acid transport"/>
    <property type="evidence" value="ECO:0007669"/>
    <property type="project" value="UniProtKB-KW"/>
</dbReference>
<evidence type="ECO:0000256" key="4">
    <source>
        <dbReference type="ARBA" id="ARBA00022475"/>
    </source>
</evidence>
<dbReference type="PANTHER" id="PTHR42770">
    <property type="entry name" value="AMINO ACID TRANSPORTER-RELATED"/>
    <property type="match status" value="1"/>
</dbReference>
<dbReference type="Gene3D" id="1.20.1740.10">
    <property type="entry name" value="Amino acid/polyamine transporter I"/>
    <property type="match status" value="1"/>
</dbReference>
<feature type="region of interest" description="Disordered" evidence="9">
    <location>
        <begin position="1"/>
        <end position="27"/>
    </location>
</feature>
<keyword evidence="12" id="KW-1185">Reference proteome</keyword>
<evidence type="ECO:0000256" key="1">
    <source>
        <dbReference type="ARBA" id="ARBA00004651"/>
    </source>
</evidence>
<feature type="transmembrane region" description="Helical" evidence="10">
    <location>
        <begin position="302"/>
        <end position="329"/>
    </location>
</feature>
<dbReference type="Pfam" id="PF13520">
    <property type="entry name" value="AA_permease_2"/>
    <property type="match status" value="1"/>
</dbReference>
<proteinExistence type="inferred from homology"/>
<feature type="transmembrane region" description="Helical" evidence="10">
    <location>
        <begin position="350"/>
        <end position="369"/>
    </location>
</feature>
<keyword evidence="8 10" id="KW-0472">Membrane</keyword>
<feature type="transmembrane region" description="Helical" evidence="10">
    <location>
        <begin position="147"/>
        <end position="168"/>
    </location>
</feature>
<protein>
    <submittedName>
        <fullName evidence="11">Arginine:ornithine antiporter (APA family)</fullName>
    </submittedName>
</protein>
<reference evidence="11 12" key="1">
    <citation type="submission" date="2017-11" db="EMBL/GenBank/DDBJ databases">
        <title>Genomic Encyclopedia of Archaeal and Bacterial Type Strains, Phase II (KMG-II): From Individual Species to Whole Genera.</title>
        <authorList>
            <person name="Goeker M."/>
        </authorList>
    </citation>
    <scope>NUCLEOTIDE SEQUENCE [LARGE SCALE GENOMIC DNA]</scope>
    <source>
        <strain evidence="11 12">DSM 22413</strain>
    </source>
</reference>
<dbReference type="InterPro" id="IPR004754">
    <property type="entry name" value="Amino_acid_antiprt"/>
</dbReference>
<evidence type="ECO:0000256" key="10">
    <source>
        <dbReference type="SAM" id="Phobius"/>
    </source>
</evidence>
<evidence type="ECO:0000256" key="2">
    <source>
        <dbReference type="ARBA" id="ARBA00008220"/>
    </source>
</evidence>
<feature type="transmembrane region" description="Helical" evidence="10">
    <location>
        <begin position="222"/>
        <end position="240"/>
    </location>
</feature>
<dbReference type="InterPro" id="IPR050367">
    <property type="entry name" value="APC_superfamily"/>
</dbReference>
<dbReference type="NCBIfam" id="TIGR00905">
    <property type="entry name" value="2A0302"/>
    <property type="match status" value="1"/>
</dbReference>
<evidence type="ECO:0000256" key="6">
    <source>
        <dbReference type="ARBA" id="ARBA00022970"/>
    </source>
</evidence>
<evidence type="ECO:0000256" key="3">
    <source>
        <dbReference type="ARBA" id="ARBA00022448"/>
    </source>
</evidence>
<dbReference type="GO" id="GO:0005886">
    <property type="term" value="C:plasma membrane"/>
    <property type="evidence" value="ECO:0007669"/>
    <property type="project" value="UniProtKB-SubCell"/>
</dbReference>
<comment type="subcellular location">
    <subcellularLocation>
        <location evidence="1">Cell membrane</location>
        <topology evidence="1">Multi-pass membrane protein</topology>
    </subcellularLocation>
</comment>
<dbReference type="Proteomes" id="UP000231586">
    <property type="component" value="Unassembled WGS sequence"/>
</dbReference>
<comment type="similarity">
    <text evidence="2">Belongs to the amino acid-polyamine-organocation (APC) superfamily. Basic amino acid/polyamine antiporter (APA) (TC 2.A.3.2) family.</text>
</comment>
<dbReference type="PIRSF" id="PIRSF006060">
    <property type="entry name" value="AA_transporter"/>
    <property type="match status" value="1"/>
</dbReference>
<comment type="caution">
    <text evidence="11">The sequence shown here is derived from an EMBL/GenBank/DDBJ whole genome shotgun (WGS) entry which is preliminary data.</text>
</comment>
<feature type="transmembrane region" description="Helical" evidence="10">
    <location>
        <begin position="466"/>
        <end position="487"/>
    </location>
</feature>
<keyword evidence="7 10" id="KW-1133">Transmembrane helix</keyword>
<keyword evidence="5 10" id="KW-0812">Transmembrane</keyword>
<evidence type="ECO:0000256" key="9">
    <source>
        <dbReference type="SAM" id="MobiDB-lite"/>
    </source>
</evidence>
<name>A0A2M8W3L6_9MICO</name>
<dbReference type="AlphaFoldDB" id="A0A2M8W3L6"/>
<dbReference type="GO" id="GO:0022857">
    <property type="term" value="F:transmembrane transporter activity"/>
    <property type="evidence" value="ECO:0007669"/>
    <property type="project" value="InterPro"/>
</dbReference>
<organism evidence="11 12">
    <name type="scientific">Luteimicrobium subarcticum</name>
    <dbReference type="NCBI Taxonomy" id="620910"/>
    <lineage>
        <taxon>Bacteria</taxon>
        <taxon>Bacillati</taxon>
        <taxon>Actinomycetota</taxon>
        <taxon>Actinomycetes</taxon>
        <taxon>Micrococcales</taxon>
        <taxon>Luteimicrobium</taxon>
    </lineage>
</organism>
<sequence>MRGRPVTGDVGRADAGTSRAASAPRETSVGRGTLVTLVVGSMVGAGVFSLPGRFADVTGVAGTLITWALAGTGMFLLALVLQSLAVRAPHLDAGIYAYAKAGFGEYAGFLSAIGYWASACVGNVAYWVLIMSTVGQLWPALGAGDTWLATALSSAGIWGFFLVVRRGIRSAAGLNRVVTVAKVVPLVAFVLIAVLVCDPHVLADNWSGSPASGSLVSQVRGTLLVTVFAFLGVEGASVWSRHARDRRDVGRATVLGFLSVLAVFASVTVVSYGVLPQDQIAALPEPSLAGVLEAAVGTWGSVLVSVGLVVAVLGAYLSWTLMAAEVLFVAARDDDMPRFLRRTNAADVPVGALLLSAVLAQAVLLLSRFSQDAFTFAQDLTSALALVPYVLAAGFGLLVVARRTGYGPTERAGPDRLVAGLATLYTLLLLVGAGPKYVLVSALVYAPATVLLLRTRREQGRRLLRAPEVVVVVVLVAAAASAVVLLATDRLDV</sequence>
<keyword evidence="6" id="KW-0029">Amino-acid transport</keyword>